<evidence type="ECO:0000313" key="1">
    <source>
        <dbReference type="EMBL" id="AFN82900.1"/>
    </source>
</evidence>
<reference evidence="1 2" key="1">
    <citation type="journal article" date="2012" name="Proc. Natl. Acad. Sci. U.S.A.">
        <title>Gain and loss of multiple functionally related, horizontally transferred genes in the reduced genomes of two microsporidian parasites.</title>
        <authorList>
            <person name="Pombert J.-F."/>
            <person name="Selman M."/>
            <person name="Burki F."/>
            <person name="Bardell F.T."/>
            <person name="Farinelli L."/>
            <person name="Solter L.F."/>
            <person name="Whitman D.W."/>
            <person name="Weiss L.M."/>
            <person name="Corradi N."/>
            <person name="Keeling P.J."/>
        </authorList>
    </citation>
    <scope>NUCLEOTIDE SEQUENCE [LARGE SCALE GENOMIC DNA]</scope>
    <source>
        <strain evidence="1 2">SJ-2008</strain>
    </source>
</reference>
<dbReference type="VEuPathDB" id="MicrosporidiaDB:EROM_041340"/>
<evidence type="ECO:0000313" key="2">
    <source>
        <dbReference type="Proteomes" id="UP000010094"/>
    </source>
</evidence>
<dbReference type="GeneID" id="20521197"/>
<proteinExistence type="predicted"/>
<dbReference type="OrthoDB" id="2191689at2759"/>
<organism evidence="1 2">
    <name type="scientific">Encephalitozoon romaleae (strain SJ-2008)</name>
    <name type="common">Microsporidian parasite</name>
    <dbReference type="NCBI Taxonomy" id="1178016"/>
    <lineage>
        <taxon>Eukaryota</taxon>
        <taxon>Fungi</taxon>
        <taxon>Fungi incertae sedis</taxon>
        <taxon>Microsporidia</taxon>
        <taxon>Unikaryonidae</taxon>
        <taxon>Encephalitozoon</taxon>
    </lineage>
</organism>
<sequence length="255" mass="30043">MEGCSHLSISRGVCTSCGLCLESEYGYMASYALYSFVAPKKMKYLASDKSGRYSKNVKSLVNILNVPGYYDEVKQLLETKRFRDRIGANDKILAIIYNVLRRHQYPISYSDLEPFTEKTSSRFKRILLREFEYVETSLEYLSAIFDRVRDFYLTQGFKGNRSLRDFVSISRSNKNINPYYLCLAYFIKDEDLLNTCKKFELDEIVSMSSLKRILKKIQKAEDPTVVPMMKKRLRIKDNARKYLMKRLQDLPYERR</sequence>
<dbReference type="HOGENOM" id="CLU_1090000_0_0_1"/>
<accession>I7AE46</accession>
<name>I7AE46_ENCRO</name>
<dbReference type="KEGG" id="ero:EROM_041340"/>
<protein>
    <submittedName>
        <fullName evidence="1">Uncharacterized protein</fullName>
    </submittedName>
</protein>
<dbReference type="Proteomes" id="UP000010094">
    <property type="component" value="Chromosome IV"/>
</dbReference>
<dbReference type="AlphaFoldDB" id="I7AE46"/>
<gene>
    <name evidence="1" type="ordered locus">EROM_041340</name>
</gene>
<keyword evidence="2" id="KW-1185">Reference proteome</keyword>
<dbReference type="EMBL" id="CP003521">
    <property type="protein sequence ID" value="AFN82900.1"/>
    <property type="molecule type" value="Genomic_DNA"/>
</dbReference>
<dbReference type="RefSeq" id="XP_009264397.1">
    <property type="nucleotide sequence ID" value="XM_009266122.1"/>
</dbReference>